<protein>
    <recommendedName>
        <fullName evidence="3">Dephospho-CoA kinase</fullName>
    </recommendedName>
</protein>
<reference evidence="1 2" key="1">
    <citation type="journal article" date="2016" name="Nat. Commun.">
        <title>Thousands of microbial genomes shed light on interconnected biogeochemical processes in an aquifer system.</title>
        <authorList>
            <person name="Anantharaman K."/>
            <person name="Brown C.T."/>
            <person name="Hug L.A."/>
            <person name="Sharon I."/>
            <person name="Castelle C.J."/>
            <person name="Probst A.J."/>
            <person name="Thomas B.C."/>
            <person name="Singh A."/>
            <person name="Wilkins M.J."/>
            <person name="Karaoz U."/>
            <person name="Brodie E.L."/>
            <person name="Williams K.H."/>
            <person name="Hubbard S.S."/>
            <person name="Banfield J.F."/>
        </authorList>
    </citation>
    <scope>NUCLEOTIDE SEQUENCE [LARGE SCALE GENOMIC DNA]</scope>
</reference>
<accession>A0A1F5X2L9</accession>
<dbReference type="AlphaFoldDB" id="A0A1F5X2L9"/>
<sequence length="200" mass="22356">MKKKRPTQKTCIIGLTGNIAGGKGIIGELLKKNGYEYFSLSSQVRAIAKKRGEENAARAVLQNIGNEMRSNFGADILARLVGAEIFASANNLTVIDGIRNPGEIEFFRRRHEFLLIAVTAPEKDRFERMLARNRPSDPKTWEDFLLMDERDLGKGESASGQQVGACIEMADFILPNNWSVESLEKRTIMVLESLRVKKNA</sequence>
<proteinExistence type="predicted"/>
<gene>
    <name evidence="1" type="ORF">A2924_00390</name>
</gene>
<evidence type="ECO:0000313" key="2">
    <source>
        <dbReference type="Proteomes" id="UP000178046"/>
    </source>
</evidence>
<dbReference type="Pfam" id="PF13238">
    <property type="entry name" value="AAA_18"/>
    <property type="match status" value="1"/>
</dbReference>
<evidence type="ECO:0008006" key="3">
    <source>
        <dbReference type="Google" id="ProtNLM"/>
    </source>
</evidence>
<dbReference type="Proteomes" id="UP000178046">
    <property type="component" value="Unassembled WGS sequence"/>
</dbReference>
<dbReference type="EMBL" id="MFIA01000026">
    <property type="protein sequence ID" value="OGF82132.1"/>
    <property type="molecule type" value="Genomic_DNA"/>
</dbReference>
<dbReference type="Gene3D" id="3.40.50.300">
    <property type="entry name" value="P-loop containing nucleotide triphosphate hydrolases"/>
    <property type="match status" value="1"/>
</dbReference>
<dbReference type="PANTHER" id="PTHR41930:SF1">
    <property type="entry name" value="DEPHOSPHO-COA KINASE"/>
    <property type="match status" value="1"/>
</dbReference>
<name>A0A1F5X2L9_9BACT</name>
<comment type="caution">
    <text evidence="1">The sequence shown here is derived from an EMBL/GenBank/DDBJ whole genome shotgun (WGS) entry which is preliminary data.</text>
</comment>
<dbReference type="InterPro" id="IPR027417">
    <property type="entry name" value="P-loop_NTPase"/>
</dbReference>
<evidence type="ECO:0000313" key="1">
    <source>
        <dbReference type="EMBL" id="OGF82132.1"/>
    </source>
</evidence>
<dbReference type="SUPFAM" id="SSF52540">
    <property type="entry name" value="P-loop containing nucleoside triphosphate hydrolases"/>
    <property type="match status" value="1"/>
</dbReference>
<dbReference type="PANTHER" id="PTHR41930">
    <property type="entry name" value="UPF0200 PROTEIN MJ1399"/>
    <property type="match status" value="1"/>
</dbReference>
<organism evidence="1 2">
    <name type="scientific">Candidatus Giovannonibacteria bacterium RIFCSPLOWO2_01_FULL_44_16</name>
    <dbReference type="NCBI Taxonomy" id="1798348"/>
    <lineage>
        <taxon>Bacteria</taxon>
        <taxon>Candidatus Giovannoniibacteriota</taxon>
    </lineage>
</organism>